<keyword evidence="3" id="KW-0067">ATP-binding</keyword>
<feature type="domain" description="PH" evidence="4">
    <location>
        <begin position="1"/>
        <end position="96"/>
    </location>
</feature>
<dbReference type="SUPFAM" id="SSF53067">
    <property type="entry name" value="Actin-like ATPase domain"/>
    <property type="match status" value="2"/>
</dbReference>
<dbReference type="InterPro" id="IPR001849">
    <property type="entry name" value="PH_domain"/>
</dbReference>
<dbReference type="SMART" id="SM00233">
    <property type="entry name" value="PH"/>
    <property type="match status" value="1"/>
</dbReference>
<dbReference type="OrthoDB" id="2963168at2759"/>
<feature type="non-terminal residue" evidence="5">
    <location>
        <position position="1"/>
    </location>
</feature>
<keyword evidence="6" id="KW-1185">Reference proteome</keyword>
<dbReference type="CDD" id="cd10229">
    <property type="entry name" value="ASKHA_NBD_HSP70_HSPA12"/>
    <property type="match status" value="1"/>
</dbReference>
<dbReference type="PANTHER" id="PTHR14187:SF5">
    <property type="entry name" value="HEAT SHOCK 70 KDA PROTEIN 12A"/>
    <property type="match status" value="1"/>
</dbReference>
<evidence type="ECO:0000256" key="3">
    <source>
        <dbReference type="ARBA" id="ARBA00022840"/>
    </source>
</evidence>
<dbReference type="PANTHER" id="PTHR14187">
    <property type="entry name" value="ALPHA KINASE/ELONGATION FACTOR 2 KINASE"/>
    <property type="match status" value="1"/>
</dbReference>
<evidence type="ECO:0000313" key="5">
    <source>
        <dbReference type="EMBL" id="VDI82379.1"/>
    </source>
</evidence>
<sequence>MLIEGFLQKRLSLLKGYKDQWFVLTDDGYLVYFNEKPNQEQQKPRGKMLLLLSDTTVKKDKVSFTVISASNNVYRLRADSDVKRSKWVQAINETRIKLYNRMFKGFYDIENNRQNTTDSDQYDGSKESDDVFQPINETDFDGVIAAAESNIASLFQTRKTPFVAVGAIDFGTTYSGCAYSTVQDFKTNPLTIDTFQLDHTNVSSYKTPTVLLLTPEGRFHSFGAKAENNYVTLAQKEEANSWYYFNRFKMQLYTHQELRSDMVIKEVGGKTMKAMLVFAYCIEHIKDQVLNRLKQAIHGLDDNDVHWVVTVPAIWNEQARQFMIEASAKAGIEKENLTLALEPECAAMYCRYLAMDKKEHGDKVEIKAFDENARFMVVDLGGGTIDITMSEVLSTGQLREIYNATGGPWGGNYINDQIMKTLKEVIGWEEMRRFQAEDYDDYLEILRKVEQIKRGVDHSSDFSISIPKELLKNINVPDSLRQYVSVGNKCITLSTALIQKIFSSSVDSMIKHVEKLLQIEEACRVSTILLVGGYASST</sequence>
<dbReference type="EMBL" id="UYJE01010345">
    <property type="protein sequence ID" value="VDI82379.1"/>
    <property type="molecule type" value="Genomic_DNA"/>
</dbReference>
<evidence type="ECO:0000256" key="2">
    <source>
        <dbReference type="ARBA" id="ARBA00022741"/>
    </source>
</evidence>
<dbReference type="Pfam" id="PF00169">
    <property type="entry name" value="PH"/>
    <property type="match status" value="1"/>
</dbReference>
<dbReference type="GO" id="GO:0140662">
    <property type="term" value="F:ATP-dependent protein folding chaperone"/>
    <property type="evidence" value="ECO:0007669"/>
    <property type="project" value="InterPro"/>
</dbReference>
<dbReference type="InterPro" id="IPR011993">
    <property type="entry name" value="PH-like_dom_sf"/>
</dbReference>
<dbReference type="InterPro" id="IPR013126">
    <property type="entry name" value="Hsp_70_fam"/>
</dbReference>
<dbReference type="Proteomes" id="UP000596742">
    <property type="component" value="Unassembled WGS sequence"/>
</dbReference>
<comment type="caution">
    <text evidence="5">The sequence shown here is derived from an EMBL/GenBank/DDBJ whole genome shotgun (WGS) entry which is preliminary data.</text>
</comment>
<dbReference type="Gene3D" id="2.30.29.30">
    <property type="entry name" value="Pleckstrin-homology domain (PH domain)/Phosphotyrosine-binding domain (PTB)"/>
    <property type="match status" value="1"/>
</dbReference>
<name>A0A8B6HPC1_MYTGA</name>
<gene>
    <name evidence="5" type="ORF">MGAL_10B027723</name>
</gene>
<reference evidence="5" key="1">
    <citation type="submission" date="2018-11" db="EMBL/GenBank/DDBJ databases">
        <authorList>
            <person name="Alioto T."/>
            <person name="Alioto T."/>
        </authorList>
    </citation>
    <scope>NUCLEOTIDE SEQUENCE</scope>
</reference>
<evidence type="ECO:0000313" key="6">
    <source>
        <dbReference type="Proteomes" id="UP000596742"/>
    </source>
</evidence>
<dbReference type="AlphaFoldDB" id="A0A8B6HPC1"/>
<keyword evidence="2" id="KW-0547">Nucleotide-binding</keyword>
<dbReference type="SUPFAM" id="SSF50729">
    <property type="entry name" value="PH domain-like"/>
    <property type="match status" value="1"/>
</dbReference>
<evidence type="ECO:0000256" key="1">
    <source>
        <dbReference type="ARBA" id="ARBA00007381"/>
    </source>
</evidence>
<evidence type="ECO:0000259" key="4">
    <source>
        <dbReference type="PROSITE" id="PS50003"/>
    </source>
</evidence>
<accession>A0A8B6HPC1</accession>
<protein>
    <recommendedName>
        <fullName evidence="4">PH domain-containing protein</fullName>
    </recommendedName>
</protein>
<organism evidence="5 6">
    <name type="scientific">Mytilus galloprovincialis</name>
    <name type="common">Mediterranean mussel</name>
    <dbReference type="NCBI Taxonomy" id="29158"/>
    <lineage>
        <taxon>Eukaryota</taxon>
        <taxon>Metazoa</taxon>
        <taxon>Spiralia</taxon>
        <taxon>Lophotrochozoa</taxon>
        <taxon>Mollusca</taxon>
        <taxon>Bivalvia</taxon>
        <taxon>Autobranchia</taxon>
        <taxon>Pteriomorphia</taxon>
        <taxon>Mytilida</taxon>
        <taxon>Mytiloidea</taxon>
        <taxon>Mytilidae</taxon>
        <taxon>Mytilinae</taxon>
        <taxon>Mytilus</taxon>
    </lineage>
</organism>
<proteinExistence type="inferred from homology"/>
<dbReference type="GO" id="GO:0005524">
    <property type="term" value="F:ATP binding"/>
    <property type="evidence" value="ECO:0007669"/>
    <property type="project" value="UniProtKB-KW"/>
</dbReference>
<dbReference type="Pfam" id="PF00012">
    <property type="entry name" value="HSP70"/>
    <property type="match status" value="1"/>
</dbReference>
<dbReference type="Gene3D" id="3.30.420.40">
    <property type="match status" value="2"/>
</dbReference>
<dbReference type="InterPro" id="IPR043129">
    <property type="entry name" value="ATPase_NBD"/>
</dbReference>
<dbReference type="PROSITE" id="PS50003">
    <property type="entry name" value="PH_DOMAIN"/>
    <property type="match status" value="1"/>
</dbReference>
<comment type="similarity">
    <text evidence="1">Belongs to the heat shock protein 70 family.</text>
</comment>